<feature type="compositionally biased region" description="Polar residues" evidence="1">
    <location>
        <begin position="644"/>
        <end position="657"/>
    </location>
</feature>
<keyword evidence="3" id="KW-1185">Reference proteome</keyword>
<feature type="compositionally biased region" description="Basic and acidic residues" evidence="1">
    <location>
        <begin position="608"/>
        <end position="629"/>
    </location>
</feature>
<feature type="region of interest" description="Disordered" evidence="1">
    <location>
        <begin position="812"/>
        <end position="865"/>
    </location>
</feature>
<evidence type="ECO:0000256" key="1">
    <source>
        <dbReference type="SAM" id="MobiDB-lite"/>
    </source>
</evidence>
<feature type="compositionally biased region" description="Low complexity" evidence="1">
    <location>
        <begin position="662"/>
        <end position="672"/>
    </location>
</feature>
<feature type="region of interest" description="Disordered" evidence="1">
    <location>
        <begin position="377"/>
        <end position="405"/>
    </location>
</feature>
<sequence>MPPFSRMQLAAALIEYDNDPDDPDGPYRLAEESAIFLFLKGRPQPRNTLMGYDEMPRRSVDFLGVALPGEGQAGLAAVAEHQQQPNNSTERRMSREILANGRKTPDGRRSVDLLVRPSSELARMNGSMFRGGEGEDSDDEIPEEGPELNLASWGIDELLVKEPPRARSRASSINVYNTGAATGEATTRSRAGSVASAQALQAGTNRRSMNMGDWGKEEELEPWEAVRTSAPQNARPRASSMADPADIAARNFPPVAYHNTSRSRAPSVSGLSMQQFPRSTTPSADVVAPNPFAIPEPSPGTASRFDPKTLAHQRTTSFASMSTRRVLDNGGGEFNDAASVMTRNMMPADVPQRYSRSDLLRPKVLIMPALLQNATEEVTEPPKPVRDGYIESTDAIPLPPGAKTGRTSMYGNGPGMNPRSSMTLSQLTFRNSLMVGGKRDPAYVDLENNLRRAEREGEIIEQEVDPEPEPEDVPLRGAGKLYGRSLIDDLEARKAQLKSKNRVFRGDERPSMMQRTQTNRSSTLIDSDLLHQNAQGVIARPDLRRNPSSREPLLDFGADPIPGTNLQSRPQMGRTGSGGIANSRSVFGVDQVWEKELAKLQKIEELERAEEEERKRLEAEERAREEAKAAKKAAKKGKRKSLPLDTTGSFPGGQQANRGDDISPIARAAPSAPMLPAVNPFPMPPPKKKKNSSDSDSDTDEERPVFSHSRNQMQPSQSKDAWLSDDERQAEAARPRPRPRQKHSAPARSNTGFAAGLHVNNDDSDDSDAPLTSALAKAKKRQQEEDSEEDKPLAAVLNNSLATLDFGGTLLADVKKTPEKPRLPQPSMLRPGADSDDDDKPLALRSPGKMARGGRDSDDEQPLGMRYSMAPSQMFVQQQQQQQQVMMQQQMMQQQMMAAAQMRGSMFNPMMMGYGSTMGVPGTGMMPMPMAPTGVVEPPVDPAKFGVVDRWRRGVGGTADG</sequence>
<dbReference type="Proteomes" id="UP000054097">
    <property type="component" value="Unassembled WGS sequence"/>
</dbReference>
<dbReference type="STRING" id="933852.A0A0C2WYY9"/>
<accession>A0A0C2WYY9</accession>
<dbReference type="EMBL" id="KN824354">
    <property type="protein sequence ID" value="KIM22532.1"/>
    <property type="molecule type" value="Genomic_DNA"/>
</dbReference>
<feature type="compositionally biased region" description="Basic residues" evidence="1">
    <location>
        <begin position="735"/>
        <end position="745"/>
    </location>
</feature>
<reference evidence="2 3" key="1">
    <citation type="submission" date="2014-04" db="EMBL/GenBank/DDBJ databases">
        <authorList>
            <consortium name="DOE Joint Genome Institute"/>
            <person name="Kuo A."/>
            <person name="Zuccaro A."/>
            <person name="Kohler A."/>
            <person name="Nagy L.G."/>
            <person name="Floudas D."/>
            <person name="Copeland A."/>
            <person name="Barry K.W."/>
            <person name="Cichocki N."/>
            <person name="Veneault-Fourrey C."/>
            <person name="LaButti K."/>
            <person name="Lindquist E.A."/>
            <person name="Lipzen A."/>
            <person name="Lundell T."/>
            <person name="Morin E."/>
            <person name="Murat C."/>
            <person name="Sun H."/>
            <person name="Tunlid A."/>
            <person name="Henrissat B."/>
            <person name="Grigoriev I.V."/>
            <person name="Hibbett D.S."/>
            <person name="Martin F."/>
            <person name="Nordberg H.P."/>
            <person name="Cantor M.N."/>
            <person name="Hua S.X."/>
        </authorList>
    </citation>
    <scope>NUCLEOTIDE SEQUENCE [LARGE SCALE GENOMIC DNA]</scope>
    <source>
        <strain evidence="2 3">MAFF 305830</strain>
    </source>
</reference>
<feature type="compositionally biased region" description="Polar residues" evidence="1">
    <location>
        <begin position="708"/>
        <end position="719"/>
    </location>
</feature>
<proteinExistence type="predicted"/>
<feature type="compositionally biased region" description="Polar residues" evidence="1">
    <location>
        <begin position="260"/>
        <end position="283"/>
    </location>
</feature>
<feature type="compositionally biased region" description="Basic residues" evidence="1">
    <location>
        <begin position="630"/>
        <end position="641"/>
    </location>
</feature>
<protein>
    <submittedName>
        <fullName evidence="2">Uncharacterized protein</fullName>
    </submittedName>
</protein>
<reference evidence="3" key="2">
    <citation type="submission" date="2015-01" db="EMBL/GenBank/DDBJ databases">
        <title>Evolutionary Origins and Diversification of the Mycorrhizal Mutualists.</title>
        <authorList>
            <consortium name="DOE Joint Genome Institute"/>
            <consortium name="Mycorrhizal Genomics Consortium"/>
            <person name="Kohler A."/>
            <person name="Kuo A."/>
            <person name="Nagy L.G."/>
            <person name="Floudas D."/>
            <person name="Copeland A."/>
            <person name="Barry K.W."/>
            <person name="Cichocki N."/>
            <person name="Veneault-Fourrey C."/>
            <person name="LaButti K."/>
            <person name="Lindquist E.A."/>
            <person name="Lipzen A."/>
            <person name="Lundell T."/>
            <person name="Morin E."/>
            <person name="Murat C."/>
            <person name="Riley R."/>
            <person name="Ohm R."/>
            <person name="Sun H."/>
            <person name="Tunlid A."/>
            <person name="Henrissat B."/>
            <person name="Grigoriev I.V."/>
            <person name="Hibbett D.S."/>
            <person name="Martin F."/>
        </authorList>
    </citation>
    <scope>NUCLEOTIDE SEQUENCE [LARGE SCALE GENOMIC DNA]</scope>
    <source>
        <strain evidence="3">MAFF 305830</strain>
    </source>
</reference>
<feature type="compositionally biased region" description="Basic and acidic residues" evidence="1">
    <location>
        <begin position="813"/>
        <end position="822"/>
    </location>
</feature>
<feature type="region of interest" description="Disordered" evidence="1">
    <location>
        <begin position="543"/>
        <end position="581"/>
    </location>
</feature>
<feature type="region of interest" description="Disordered" evidence="1">
    <location>
        <begin position="608"/>
        <end position="796"/>
    </location>
</feature>
<evidence type="ECO:0000313" key="3">
    <source>
        <dbReference type="Proteomes" id="UP000054097"/>
    </source>
</evidence>
<dbReference type="OrthoDB" id="2564267at2759"/>
<evidence type="ECO:0000313" key="2">
    <source>
        <dbReference type="EMBL" id="KIM22532.1"/>
    </source>
</evidence>
<dbReference type="AlphaFoldDB" id="A0A0C2WYY9"/>
<name>A0A0C2WYY9_SERVB</name>
<feature type="region of interest" description="Disordered" evidence="1">
    <location>
        <begin position="260"/>
        <end position="306"/>
    </location>
</feature>
<gene>
    <name evidence="2" type="ORF">M408DRAFT_332899</name>
</gene>
<feature type="compositionally biased region" description="Basic and acidic residues" evidence="1">
    <location>
        <begin position="725"/>
        <end position="734"/>
    </location>
</feature>
<organism evidence="2 3">
    <name type="scientific">Serendipita vermifera MAFF 305830</name>
    <dbReference type="NCBI Taxonomy" id="933852"/>
    <lineage>
        <taxon>Eukaryota</taxon>
        <taxon>Fungi</taxon>
        <taxon>Dikarya</taxon>
        <taxon>Basidiomycota</taxon>
        <taxon>Agaricomycotina</taxon>
        <taxon>Agaricomycetes</taxon>
        <taxon>Sebacinales</taxon>
        <taxon>Serendipitaceae</taxon>
        <taxon>Serendipita</taxon>
    </lineage>
</organism>
<dbReference type="HOGENOM" id="CLU_014992_0_0_1"/>